<dbReference type="AlphaFoldDB" id="A0A368XA84"/>
<keyword evidence="1" id="KW-0472">Membrane</keyword>
<evidence type="ECO:0000256" key="1">
    <source>
        <dbReference type="SAM" id="Phobius"/>
    </source>
</evidence>
<gene>
    <name evidence="3" type="ORF">DFR57_11237</name>
</gene>
<organism evidence="3 4">
    <name type="scientific">Saliterribacillus persicus</name>
    <dbReference type="NCBI Taxonomy" id="930114"/>
    <lineage>
        <taxon>Bacteria</taxon>
        <taxon>Bacillati</taxon>
        <taxon>Bacillota</taxon>
        <taxon>Bacilli</taxon>
        <taxon>Bacillales</taxon>
        <taxon>Bacillaceae</taxon>
        <taxon>Saliterribacillus</taxon>
    </lineage>
</organism>
<feature type="transmembrane region" description="Helical" evidence="1">
    <location>
        <begin position="139"/>
        <end position="161"/>
    </location>
</feature>
<keyword evidence="4" id="KW-1185">Reference proteome</keyword>
<feature type="transmembrane region" description="Helical" evidence="1">
    <location>
        <begin position="96"/>
        <end position="119"/>
    </location>
</feature>
<dbReference type="RefSeq" id="WP_245937473.1">
    <property type="nucleotide sequence ID" value="NZ_QPJJ01000012.1"/>
</dbReference>
<dbReference type="Proteomes" id="UP000252585">
    <property type="component" value="Unassembled WGS sequence"/>
</dbReference>
<comment type="caution">
    <text evidence="3">The sequence shown here is derived from an EMBL/GenBank/DDBJ whole genome shotgun (WGS) entry which is preliminary data.</text>
</comment>
<evidence type="ECO:0000259" key="2">
    <source>
        <dbReference type="Pfam" id="PF12164"/>
    </source>
</evidence>
<name>A0A368XA84_9BACI</name>
<keyword evidence="1" id="KW-0812">Transmembrane</keyword>
<protein>
    <submittedName>
        <fullName evidence="3">Stage V sporulation protein AA</fullName>
    </submittedName>
</protein>
<dbReference type="EMBL" id="QPJJ01000012">
    <property type="protein sequence ID" value="RCW64860.1"/>
    <property type="molecule type" value="Genomic_DNA"/>
</dbReference>
<dbReference type="Gene3D" id="2.60.480.10">
    <property type="entry name" value="eubacterium ventriosum atcc domain"/>
    <property type="match status" value="1"/>
</dbReference>
<dbReference type="InterPro" id="IPR038548">
    <property type="entry name" value="SporV_AA_N_sf"/>
</dbReference>
<accession>A0A368XA84</accession>
<dbReference type="InterPro" id="IPR021997">
    <property type="entry name" value="SporV_AA"/>
</dbReference>
<evidence type="ECO:0000313" key="4">
    <source>
        <dbReference type="Proteomes" id="UP000252585"/>
    </source>
</evidence>
<proteinExistence type="predicted"/>
<keyword evidence="1" id="KW-1133">Transmembrane helix</keyword>
<evidence type="ECO:0000313" key="3">
    <source>
        <dbReference type="EMBL" id="RCW64860.1"/>
    </source>
</evidence>
<sequence>MNQKIYIRLKKKIRMKKKGMLYLKDVSFITGDSDLMKNIALLPIYQVEDKDKNVVVLDHYQLLKHILSVHKNITIEFLGPTQVIIEIIKDNKKMPVLNIIIIWILLFIGSAMAIMNFHYDVSMQPVHQQLFFLLTNKEVAQPLWIQVPYSIGLGVGMILFFNHIFRKRINEEPSPLEIEMFKYQQDLDDYYVIHENKINNPHD</sequence>
<reference evidence="3 4" key="1">
    <citation type="submission" date="2018-07" db="EMBL/GenBank/DDBJ databases">
        <title>Genomic Encyclopedia of Type Strains, Phase IV (KMG-IV): sequencing the most valuable type-strain genomes for metagenomic binning, comparative biology and taxonomic classification.</title>
        <authorList>
            <person name="Goeker M."/>
        </authorList>
    </citation>
    <scope>NUCLEOTIDE SEQUENCE [LARGE SCALE GENOMIC DNA]</scope>
    <source>
        <strain evidence="3 4">DSM 27696</strain>
    </source>
</reference>
<dbReference type="Pfam" id="PF12164">
    <property type="entry name" value="SporV_AA"/>
    <property type="match status" value="1"/>
</dbReference>
<feature type="domain" description="Stage V sporulation protein AA" evidence="2">
    <location>
        <begin position="3"/>
        <end position="89"/>
    </location>
</feature>